<keyword evidence="4" id="KW-1185">Reference proteome</keyword>
<feature type="signal peptide" evidence="1">
    <location>
        <begin position="1"/>
        <end position="29"/>
    </location>
</feature>
<reference evidence="3 4" key="1">
    <citation type="submission" date="2022-12" db="EMBL/GenBank/DDBJ databases">
        <title>Hymenobacter canadensis sp. nov. isolated from lake water of the Cambridge Bay, Canada.</title>
        <authorList>
            <person name="Kim W.H."/>
            <person name="Lee Y.M."/>
        </authorList>
    </citation>
    <scope>NUCLEOTIDE SEQUENCE [LARGE SCALE GENOMIC DNA]</scope>
    <source>
        <strain evidence="3 4">PAMC 29467</strain>
    </source>
</reference>
<evidence type="ECO:0000256" key="1">
    <source>
        <dbReference type="SAM" id="SignalP"/>
    </source>
</evidence>
<proteinExistence type="predicted"/>
<keyword evidence="1" id="KW-0732">Signal</keyword>
<dbReference type="EMBL" id="CP114767">
    <property type="protein sequence ID" value="WBA42132.1"/>
    <property type="molecule type" value="Genomic_DNA"/>
</dbReference>
<dbReference type="Pfam" id="PF20606">
    <property type="entry name" value="DUF6799"/>
    <property type="match status" value="1"/>
</dbReference>
<feature type="chain" id="PRO_5046526473" description="DUF6799 domain-containing protein" evidence="1">
    <location>
        <begin position="30"/>
        <end position="418"/>
    </location>
</feature>
<organism evidence="3 4">
    <name type="scientific">Hymenobacter canadensis</name>
    <dbReference type="NCBI Taxonomy" id="2999067"/>
    <lineage>
        <taxon>Bacteria</taxon>
        <taxon>Pseudomonadati</taxon>
        <taxon>Bacteroidota</taxon>
        <taxon>Cytophagia</taxon>
        <taxon>Cytophagales</taxon>
        <taxon>Hymenobacteraceae</taxon>
        <taxon>Hymenobacter</taxon>
    </lineage>
</organism>
<dbReference type="Proteomes" id="UP001211005">
    <property type="component" value="Chromosome"/>
</dbReference>
<evidence type="ECO:0000259" key="2">
    <source>
        <dbReference type="Pfam" id="PF20606"/>
    </source>
</evidence>
<evidence type="ECO:0000313" key="3">
    <source>
        <dbReference type="EMBL" id="WBA42132.1"/>
    </source>
</evidence>
<sequence length="418" mass="44710">MLRHVLSLSLMMLLSTPAALLAQSTTATAAAPAKAQHFIVQDHEVVLRKDDKIIALTKNVMLPGSIKINYKSGIIEYPDGRKIALKEGDIVTMSGEIVASMPVRRTDAAPAAPTITAAATTTPAPVAAAPTPALAPAPAAAPVAAASPVTPAFTYRAAEPVNGKLRGVVELGASGFNSFIVRMDAQRNWKLERADFGYSLVMENLATSDDVRKGLKAYIGQMLEYGVPGNSIYFMVSSGAQKAEVTQKIIRGLKELNYVVNTVTPEQEGQLALRATLPPAYATRGFVLDIGSGNTKISWLQNGTPQSVEATGSKYYESGMDDGKVAAELLAKAAQVPDALRTTCFIIGGVPYELAKPLRKGQERYTVLNAPEAYKQLEKAKTKAGVNIYKAVREATGCQQFVFDWDANFTIGYLLSLK</sequence>
<dbReference type="InterPro" id="IPR046478">
    <property type="entry name" value="DUF6799"/>
</dbReference>
<name>A0ABY7LQE6_9BACT</name>
<feature type="domain" description="DUF6799" evidence="2">
    <location>
        <begin position="37"/>
        <end position="97"/>
    </location>
</feature>
<dbReference type="RefSeq" id="WP_269560191.1">
    <property type="nucleotide sequence ID" value="NZ_CP114767.1"/>
</dbReference>
<accession>A0ABY7LQE6</accession>
<gene>
    <name evidence="3" type="ORF">O3303_00925</name>
</gene>
<evidence type="ECO:0000313" key="4">
    <source>
        <dbReference type="Proteomes" id="UP001211005"/>
    </source>
</evidence>
<protein>
    <recommendedName>
        <fullName evidence="2">DUF6799 domain-containing protein</fullName>
    </recommendedName>
</protein>